<dbReference type="InterPro" id="IPR019974">
    <property type="entry name" value="XPG_CS"/>
</dbReference>
<evidence type="ECO:0000256" key="9">
    <source>
        <dbReference type="ARBA" id="ARBA00023002"/>
    </source>
</evidence>
<gene>
    <name evidence="14" type="ORF">FSB_LOCUS27801</name>
</gene>
<dbReference type="GO" id="GO:0004601">
    <property type="term" value="F:peroxidase activity"/>
    <property type="evidence" value="ECO:0007669"/>
    <property type="project" value="InterPro"/>
</dbReference>
<feature type="domain" description="XPG-I" evidence="13">
    <location>
        <begin position="408"/>
        <end position="477"/>
    </location>
</feature>
<dbReference type="GO" id="GO:0016702">
    <property type="term" value="F:oxidoreductase activity, acting on single donors with incorporation of molecular oxygen, incorporation of two atoms of oxygen"/>
    <property type="evidence" value="ECO:0007669"/>
    <property type="project" value="TreeGrafter"/>
</dbReference>
<dbReference type="EMBL" id="OIVN01002024">
    <property type="protein sequence ID" value="SPC99919.1"/>
    <property type="molecule type" value="Genomic_DNA"/>
</dbReference>
<organism evidence="14">
    <name type="scientific">Fagus sylvatica</name>
    <name type="common">Beechnut</name>
    <dbReference type="NCBI Taxonomy" id="28930"/>
    <lineage>
        <taxon>Eukaryota</taxon>
        <taxon>Viridiplantae</taxon>
        <taxon>Streptophyta</taxon>
        <taxon>Embryophyta</taxon>
        <taxon>Tracheophyta</taxon>
        <taxon>Spermatophyta</taxon>
        <taxon>Magnoliopsida</taxon>
        <taxon>eudicotyledons</taxon>
        <taxon>Gunneridae</taxon>
        <taxon>Pentapetalae</taxon>
        <taxon>rosids</taxon>
        <taxon>fabids</taxon>
        <taxon>Fagales</taxon>
        <taxon>Fagaceae</taxon>
        <taxon>Fagus</taxon>
    </lineage>
</organism>
<dbReference type="FunFam" id="1.10.150.20:FF:000011">
    <property type="entry name" value="exonuclease 1"/>
    <property type="match status" value="1"/>
</dbReference>
<dbReference type="AlphaFoldDB" id="A0A2N9GKF0"/>
<keyword evidence="6" id="KW-0378">Hydrolase</keyword>
<dbReference type="GO" id="GO:0004518">
    <property type="term" value="F:nuclease activity"/>
    <property type="evidence" value="ECO:0007669"/>
    <property type="project" value="UniProtKB-KW"/>
</dbReference>
<dbReference type="PRINTS" id="PR00853">
    <property type="entry name" value="XPGRADSUPER"/>
</dbReference>
<dbReference type="CDD" id="cd09901">
    <property type="entry name" value="H3TH_FEN1-like"/>
    <property type="match status" value="1"/>
</dbReference>
<evidence type="ECO:0000259" key="13">
    <source>
        <dbReference type="SMART" id="SM00484"/>
    </source>
</evidence>
<dbReference type="PROSITE" id="PS50292">
    <property type="entry name" value="PEROXIDASE_3"/>
    <property type="match status" value="1"/>
</dbReference>
<dbReference type="InterPro" id="IPR037120">
    <property type="entry name" value="Haem_peroxidase_sf_animal"/>
</dbReference>
<evidence type="ECO:0000256" key="5">
    <source>
        <dbReference type="ARBA" id="ARBA00022763"/>
    </source>
</evidence>
<keyword evidence="3" id="KW-0540">Nuclease</keyword>
<dbReference type="PANTHER" id="PTHR11903:SF25">
    <property type="entry name" value="ALPHA-DIOXYGENASE 2"/>
    <property type="match status" value="1"/>
</dbReference>
<reference evidence="14" key="1">
    <citation type="submission" date="2018-02" db="EMBL/GenBank/DDBJ databases">
        <authorList>
            <person name="Cohen D.B."/>
            <person name="Kent A.D."/>
        </authorList>
    </citation>
    <scope>NUCLEOTIDE SEQUENCE</scope>
</reference>
<evidence type="ECO:0000256" key="2">
    <source>
        <dbReference type="ARBA" id="ARBA00004123"/>
    </source>
</evidence>
<dbReference type="InterPro" id="IPR029060">
    <property type="entry name" value="PIN-like_dom_sf"/>
</dbReference>
<dbReference type="GO" id="GO:0046872">
    <property type="term" value="F:metal ion binding"/>
    <property type="evidence" value="ECO:0007669"/>
    <property type="project" value="UniProtKB-KW"/>
</dbReference>
<comment type="subcellular location">
    <subcellularLocation>
        <location evidence="2">Nucleus</location>
    </subcellularLocation>
</comment>
<keyword evidence="7" id="KW-0460">Magnesium</keyword>
<dbReference type="PROSITE" id="PS00842">
    <property type="entry name" value="XPG_2"/>
    <property type="match status" value="1"/>
</dbReference>
<dbReference type="GO" id="GO:0016788">
    <property type="term" value="F:hydrolase activity, acting on ester bonds"/>
    <property type="evidence" value="ECO:0007669"/>
    <property type="project" value="InterPro"/>
</dbReference>
<dbReference type="GO" id="GO:0006281">
    <property type="term" value="P:DNA repair"/>
    <property type="evidence" value="ECO:0007669"/>
    <property type="project" value="UniProtKB-KW"/>
</dbReference>
<evidence type="ECO:0000256" key="8">
    <source>
        <dbReference type="ARBA" id="ARBA00022964"/>
    </source>
</evidence>
<evidence type="ECO:0000256" key="4">
    <source>
        <dbReference type="ARBA" id="ARBA00022723"/>
    </source>
</evidence>
<name>A0A2N9GKF0_FAGSY</name>
<dbReference type="InterPro" id="IPR036279">
    <property type="entry name" value="5-3_exonuclease_C_sf"/>
</dbReference>
<keyword evidence="4" id="KW-0479">Metal-binding</keyword>
<dbReference type="Gene3D" id="3.40.50.1010">
    <property type="entry name" value="5'-nuclease"/>
    <property type="match status" value="1"/>
</dbReference>
<dbReference type="Gene3D" id="1.10.640.10">
    <property type="entry name" value="Haem peroxidase domain superfamily, animal type"/>
    <property type="match status" value="2"/>
</dbReference>
<dbReference type="InterPro" id="IPR006086">
    <property type="entry name" value="XPG-I_dom"/>
</dbReference>
<dbReference type="GO" id="GO:0006979">
    <property type="term" value="P:response to oxidative stress"/>
    <property type="evidence" value="ECO:0007669"/>
    <property type="project" value="InterPro"/>
</dbReference>
<dbReference type="InterPro" id="IPR050783">
    <property type="entry name" value="Oxylipin_biosynth_metab"/>
</dbReference>
<dbReference type="SUPFAM" id="SSF48113">
    <property type="entry name" value="Heme-dependent peroxidases"/>
    <property type="match status" value="1"/>
</dbReference>
<accession>A0A2N9GKF0</accession>
<keyword evidence="10" id="KW-0408">Iron</keyword>
<dbReference type="Pfam" id="PF00867">
    <property type="entry name" value="XPG_I"/>
    <property type="match status" value="1"/>
</dbReference>
<keyword evidence="8" id="KW-0223">Dioxygenase</keyword>
<evidence type="ECO:0000256" key="10">
    <source>
        <dbReference type="ARBA" id="ARBA00023004"/>
    </source>
</evidence>
<evidence type="ECO:0000313" key="14">
    <source>
        <dbReference type="EMBL" id="SPC99919.1"/>
    </source>
</evidence>
<dbReference type="InterPro" id="IPR006084">
    <property type="entry name" value="XPG/Rad2"/>
</dbReference>
<keyword evidence="12" id="KW-0539">Nucleus</keyword>
<dbReference type="GO" id="GO:0020037">
    <property type="term" value="F:heme binding"/>
    <property type="evidence" value="ECO:0007669"/>
    <property type="project" value="InterPro"/>
</dbReference>
<dbReference type="GO" id="GO:0006631">
    <property type="term" value="P:fatty acid metabolic process"/>
    <property type="evidence" value="ECO:0007669"/>
    <property type="project" value="UniProtKB-ARBA"/>
</dbReference>
<dbReference type="PANTHER" id="PTHR11903">
    <property type="entry name" value="PROSTAGLANDIN G/H SYNTHASE"/>
    <property type="match status" value="1"/>
</dbReference>
<proteinExistence type="predicted"/>
<dbReference type="SMART" id="SM00484">
    <property type="entry name" value="XPGI"/>
    <property type="match status" value="1"/>
</dbReference>
<evidence type="ECO:0000256" key="12">
    <source>
        <dbReference type="ARBA" id="ARBA00023242"/>
    </source>
</evidence>
<dbReference type="InterPro" id="IPR010255">
    <property type="entry name" value="Haem_peroxidase_sf"/>
</dbReference>
<sequence>MDLLETTCNFWFSSVASLQLLLCRLVIKNVLWGNQLDMSFPLDGSVIYGNNKEGMRRVRAFKDGKLKISEDGLLQHDDKGIPISGDIRNCWAGFSLLQALFVKEHNAVCDMLKVHYPDLDDEQLYRHARLVTAAVIAKIHTIDWTVELLKTDTLLAGMRVNWVPMRELVGNEGERKLSAIGMEQMLVSLGHQACGALTLWNYPSWMRNLVAHDINGEDRPDPVDMATLEIYRDRERGVARYNEFRRNLMMIPISKWEDLTDDEEVLEALHEVYGDDVEKLDLQVGLMAENKIKGFAISETAFFIFLLIASRRLEADRFFTTNFNSKTYTEKGLEWVSKTETLKDVIDRHFPEMTRKWMTCSNAFSVWDSMPTPPNYIPLKRKDNRDLAMAKLKEGNVSAASELFQVLRSENIEYVVAPYEADAQLAYLCSLEAEKGGIVAVITEDSDLMAYGCQAVVFKMDRYGKGEEIVLNKVFDSVARTPSFRNFDMELFRGMCVLAGCDFLPSVPGIGIAKAYALVSKYRNLDRALSVLKLEKGNQMPDDYFKSFREAVAVFQHAQIYDIDTKKLKHMKPLPEKLLHFLNGELEFLGPEMPPSVATAIAQGNLDPISMEAFNHFPSSGCHPDPVVIQTSCQLPRPKAQFPRPKAQFPRPKAAVLSTQKSCFTEATALEKLVVPSEILKTVEYSTVQNRNPLKVPDNNPFKKMKCDEIQLDQIESMTEEISVVTDVDNLDILCVTPYNSTPLEVLDKSSRKRRLSDIHSDQIAEQVSEITEVEDSDILCINLESQESGVP</sequence>
<evidence type="ECO:0000256" key="6">
    <source>
        <dbReference type="ARBA" id="ARBA00022801"/>
    </source>
</evidence>
<dbReference type="SMART" id="SM00279">
    <property type="entry name" value="HhH2"/>
    <property type="match status" value="1"/>
</dbReference>
<evidence type="ECO:0000256" key="7">
    <source>
        <dbReference type="ARBA" id="ARBA00022842"/>
    </source>
</evidence>
<comment type="cofactor">
    <cofactor evidence="1">
        <name>Mg(2+)</name>
        <dbReference type="ChEBI" id="CHEBI:18420"/>
    </cofactor>
</comment>
<dbReference type="InterPro" id="IPR008918">
    <property type="entry name" value="HhH2"/>
</dbReference>
<dbReference type="SUPFAM" id="SSF88723">
    <property type="entry name" value="PIN domain-like"/>
    <property type="match status" value="1"/>
</dbReference>
<dbReference type="Pfam" id="PF03098">
    <property type="entry name" value="An_peroxidase"/>
    <property type="match status" value="2"/>
</dbReference>
<dbReference type="SUPFAM" id="SSF47807">
    <property type="entry name" value="5' to 3' exonuclease, C-terminal subdomain"/>
    <property type="match status" value="1"/>
</dbReference>
<dbReference type="InterPro" id="IPR019791">
    <property type="entry name" value="Haem_peroxidase_animal"/>
</dbReference>
<protein>
    <recommendedName>
        <fullName evidence="13">XPG-I domain-containing protein</fullName>
    </recommendedName>
</protein>
<keyword evidence="5" id="KW-0227">DNA damage</keyword>
<keyword evidence="9" id="KW-0560">Oxidoreductase</keyword>
<evidence type="ECO:0000256" key="11">
    <source>
        <dbReference type="ARBA" id="ARBA00023204"/>
    </source>
</evidence>
<evidence type="ECO:0000256" key="3">
    <source>
        <dbReference type="ARBA" id="ARBA00022722"/>
    </source>
</evidence>
<dbReference type="GO" id="GO:0003677">
    <property type="term" value="F:DNA binding"/>
    <property type="evidence" value="ECO:0007669"/>
    <property type="project" value="InterPro"/>
</dbReference>
<dbReference type="GO" id="GO:0005634">
    <property type="term" value="C:nucleus"/>
    <property type="evidence" value="ECO:0007669"/>
    <property type="project" value="UniProtKB-SubCell"/>
</dbReference>
<dbReference type="Gene3D" id="1.10.150.20">
    <property type="entry name" value="5' to 3' exonuclease, C-terminal subdomain"/>
    <property type="match status" value="1"/>
</dbReference>
<evidence type="ECO:0000256" key="1">
    <source>
        <dbReference type="ARBA" id="ARBA00001946"/>
    </source>
</evidence>
<keyword evidence="11" id="KW-0234">DNA repair</keyword>